<keyword evidence="5" id="KW-0408">Iron</keyword>
<gene>
    <name evidence="10" type="ORF">GCM10023352_12200</name>
</gene>
<organism evidence="10 11">
    <name type="scientific">Rothia endophytica</name>
    <dbReference type="NCBI Taxonomy" id="1324766"/>
    <lineage>
        <taxon>Bacteria</taxon>
        <taxon>Bacillati</taxon>
        <taxon>Actinomycetota</taxon>
        <taxon>Actinomycetes</taxon>
        <taxon>Micrococcales</taxon>
        <taxon>Micrococcaceae</taxon>
        <taxon>Rothia</taxon>
    </lineage>
</organism>
<evidence type="ECO:0000256" key="3">
    <source>
        <dbReference type="ARBA" id="ARBA00022714"/>
    </source>
</evidence>
<evidence type="ECO:0000256" key="8">
    <source>
        <dbReference type="ARBA" id="ARBA00029586"/>
    </source>
</evidence>
<dbReference type="CDD" id="cd03467">
    <property type="entry name" value="Rieske"/>
    <property type="match status" value="1"/>
</dbReference>
<dbReference type="Proteomes" id="UP001500187">
    <property type="component" value="Unassembled WGS sequence"/>
</dbReference>
<dbReference type="Pfam" id="PF00355">
    <property type="entry name" value="Rieske"/>
    <property type="match status" value="1"/>
</dbReference>
<protein>
    <recommendedName>
        <fullName evidence="2">Cytochrome bc1 complex Rieske iron-sulfur subunit</fullName>
    </recommendedName>
    <alternativeName>
        <fullName evidence="8">Cytochrome bc1 reductase complex subunit QcrA</fullName>
    </alternativeName>
</protein>
<proteinExistence type="predicted"/>
<dbReference type="Gene3D" id="2.102.10.10">
    <property type="entry name" value="Rieske [2Fe-2S] iron-sulphur domain"/>
    <property type="match status" value="1"/>
</dbReference>
<evidence type="ECO:0000259" key="9">
    <source>
        <dbReference type="PROSITE" id="PS51296"/>
    </source>
</evidence>
<comment type="function">
    <text evidence="1">Iron-sulfur subunit of the cytochrome bc1 complex, an essential component of the respiratory electron transport chain required for ATP synthesis. The bc1 complex catalyzes the oxidation of menaquinol and the reduction of cytochrome c in the respiratory chain. The bc1 complex operates through a Q-cycle mechanism that couples electron transfer to generation of the proton gradient that drives ATP synthesis.</text>
</comment>
<evidence type="ECO:0000256" key="2">
    <source>
        <dbReference type="ARBA" id="ARBA00015816"/>
    </source>
</evidence>
<dbReference type="PROSITE" id="PS51318">
    <property type="entry name" value="TAT"/>
    <property type="match status" value="1"/>
</dbReference>
<evidence type="ECO:0000313" key="11">
    <source>
        <dbReference type="Proteomes" id="UP001500187"/>
    </source>
</evidence>
<dbReference type="InterPro" id="IPR006311">
    <property type="entry name" value="TAT_signal"/>
</dbReference>
<keyword evidence="7" id="KW-1015">Disulfide bond</keyword>
<dbReference type="PROSITE" id="PS51296">
    <property type="entry name" value="RIESKE"/>
    <property type="match status" value="1"/>
</dbReference>
<comment type="caution">
    <text evidence="10">The sequence shown here is derived from an EMBL/GenBank/DDBJ whole genome shotgun (WGS) entry which is preliminary data.</text>
</comment>
<dbReference type="PANTHER" id="PTHR10134">
    <property type="entry name" value="CYTOCHROME B-C1 COMPLEX SUBUNIT RIESKE, MITOCHONDRIAL"/>
    <property type="match status" value="1"/>
</dbReference>
<dbReference type="InterPro" id="IPR014349">
    <property type="entry name" value="Rieske_Fe-S_prot"/>
</dbReference>
<dbReference type="RefSeq" id="WP_345445612.1">
    <property type="nucleotide sequence ID" value="NZ_BAABKP010000001.1"/>
</dbReference>
<evidence type="ECO:0000256" key="6">
    <source>
        <dbReference type="ARBA" id="ARBA00023014"/>
    </source>
</evidence>
<evidence type="ECO:0000313" key="10">
    <source>
        <dbReference type="EMBL" id="GAA4794750.1"/>
    </source>
</evidence>
<evidence type="ECO:0000256" key="1">
    <source>
        <dbReference type="ARBA" id="ARBA00002494"/>
    </source>
</evidence>
<dbReference type="EMBL" id="BAABKP010000001">
    <property type="protein sequence ID" value="GAA4794750.1"/>
    <property type="molecule type" value="Genomic_DNA"/>
</dbReference>
<dbReference type="InterPro" id="IPR036922">
    <property type="entry name" value="Rieske_2Fe-2S_sf"/>
</dbReference>
<keyword evidence="3" id="KW-0001">2Fe-2S</keyword>
<evidence type="ECO:0000256" key="4">
    <source>
        <dbReference type="ARBA" id="ARBA00022723"/>
    </source>
</evidence>
<evidence type="ECO:0000256" key="7">
    <source>
        <dbReference type="ARBA" id="ARBA00023157"/>
    </source>
</evidence>
<accession>A0ABP9BI10</accession>
<reference evidence="11" key="1">
    <citation type="journal article" date="2019" name="Int. J. Syst. Evol. Microbiol.">
        <title>The Global Catalogue of Microorganisms (GCM) 10K type strain sequencing project: providing services to taxonomists for standard genome sequencing and annotation.</title>
        <authorList>
            <consortium name="The Broad Institute Genomics Platform"/>
            <consortium name="The Broad Institute Genome Sequencing Center for Infectious Disease"/>
            <person name="Wu L."/>
            <person name="Ma J."/>
        </authorList>
    </citation>
    <scope>NUCLEOTIDE SEQUENCE [LARGE SCALE GENOMIC DNA]</scope>
    <source>
        <strain evidence="11">JCM 18541</strain>
    </source>
</reference>
<keyword evidence="6" id="KW-0411">Iron-sulfur</keyword>
<dbReference type="InterPro" id="IPR017941">
    <property type="entry name" value="Rieske_2Fe-2S"/>
</dbReference>
<keyword evidence="11" id="KW-1185">Reference proteome</keyword>
<name>A0ABP9BI10_9MICC</name>
<evidence type="ECO:0000256" key="5">
    <source>
        <dbReference type="ARBA" id="ARBA00023004"/>
    </source>
</evidence>
<sequence length="157" mass="15700">MCNTCGCSSAKEITENPGMTRRAAVGAVSAGAGALALTACGSSMDSDATAASIDPGAPAEPTDMAAVADVPVGGVIKATAQGTSVMITQPTEGTFHAFSSVCTHQGCQVNAQKEKTINCPCHASVFSTEDGAPQGGPAETALPEFPLEIKGDRIWVG</sequence>
<dbReference type="SUPFAM" id="SSF50022">
    <property type="entry name" value="ISP domain"/>
    <property type="match status" value="1"/>
</dbReference>
<feature type="domain" description="Rieske" evidence="9">
    <location>
        <begin position="62"/>
        <end position="156"/>
    </location>
</feature>
<keyword evidence="4" id="KW-0479">Metal-binding</keyword>